<evidence type="ECO:0000313" key="2">
    <source>
        <dbReference type="EMBL" id="KAK9419111.1"/>
    </source>
</evidence>
<comment type="caution">
    <text evidence="2">The sequence shown here is derived from an EMBL/GenBank/DDBJ whole genome shotgun (WGS) entry which is preliminary data.</text>
</comment>
<feature type="transmembrane region" description="Helical" evidence="1">
    <location>
        <begin position="15"/>
        <end position="37"/>
    </location>
</feature>
<dbReference type="Proteomes" id="UP001408356">
    <property type="component" value="Unassembled WGS sequence"/>
</dbReference>
<keyword evidence="1" id="KW-0472">Membrane</keyword>
<evidence type="ECO:0000313" key="3">
    <source>
        <dbReference type="Proteomes" id="UP001408356"/>
    </source>
</evidence>
<protein>
    <submittedName>
        <fullName evidence="2">Uncharacterized protein</fullName>
    </submittedName>
</protein>
<organism evidence="2 3">
    <name type="scientific">Seiridium unicorne</name>
    <dbReference type="NCBI Taxonomy" id="138068"/>
    <lineage>
        <taxon>Eukaryota</taxon>
        <taxon>Fungi</taxon>
        <taxon>Dikarya</taxon>
        <taxon>Ascomycota</taxon>
        <taxon>Pezizomycotina</taxon>
        <taxon>Sordariomycetes</taxon>
        <taxon>Xylariomycetidae</taxon>
        <taxon>Amphisphaeriales</taxon>
        <taxon>Sporocadaceae</taxon>
        <taxon>Seiridium</taxon>
    </lineage>
</organism>
<name>A0ABR2UXV6_9PEZI</name>
<evidence type="ECO:0000256" key="1">
    <source>
        <dbReference type="SAM" id="Phobius"/>
    </source>
</evidence>
<keyword evidence="3" id="KW-1185">Reference proteome</keyword>
<accession>A0ABR2UXV6</accession>
<sequence length="169" mass="19069">MFPTQQDNIYSVAENVLLCTSAFSLMISILMEVVLMVSTKNTSLSTKRWLRRGLMSLLIVNSLFSLASLIFFTVVQTVNSHCQMLVQQGTGHEPGHPSYGAINVDAKSDAHGVWTQDSRRNFPWQLSCLAIFTFSFVLLVSAWLDLRDEESWIHGEDEESFGEKGEIYL</sequence>
<keyword evidence="1" id="KW-0812">Transmembrane</keyword>
<feature type="transmembrane region" description="Helical" evidence="1">
    <location>
        <begin position="57"/>
        <end position="75"/>
    </location>
</feature>
<gene>
    <name evidence="2" type="ORF">SUNI508_01088</name>
</gene>
<reference evidence="2 3" key="1">
    <citation type="journal article" date="2024" name="J. Plant Pathol.">
        <title>Sequence and assembly of the genome of Seiridium unicorne, isolate CBS 538.82, causal agent of cypress canker disease.</title>
        <authorList>
            <person name="Scali E."/>
            <person name="Rocca G.D."/>
            <person name="Danti R."/>
            <person name="Garbelotto M."/>
            <person name="Barberini S."/>
            <person name="Baroncelli R."/>
            <person name="Emiliani G."/>
        </authorList>
    </citation>
    <scope>NUCLEOTIDE SEQUENCE [LARGE SCALE GENOMIC DNA]</scope>
    <source>
        <strain evidence="2 3">BM-138-508</strain>
    </source>
</reference>
<feature type="transmembrane region" description="Helical" evidence="1">
    <location>
        <begin position="124"/>
        <end position="144"/>
    </location>
</feature>
<proteinExistence type="predicted"/>
<keyword evidence="1" id="KW-1133">Transmembrane helix</keyword>
<dbReference type="EMBL" id="JARVKF010000330">
    <property type="protein sequence ID" value="KAK9419111.1"/>
    <property type="molecule type" value="Genomic_DNA"/>
</dbReference>